<dbReference type="Proteomes" id="UP001363151">
    <property type="component" value="Unassembled WGS sequence"/>
</dbReference>
<dbReference type="EMBL" id="JBBJCI010000209">
    <property type="protein sequence ID" value="KAK7240867.1"/>
    <property type="molecule type" value="Genomic_DNA"/>
</dbReference>
<evidence type="ECO:0000313" key="1">
    <source>
        <dbReference type="EMBL" id="KAK7240867.1"/>
    </source>
</evidence>
<gene>
    <name evidence="1" type="ORF">SO694_00056223</name>
</gene>
<evidence type="ECO:0000313" key="2">
    <source>
        <dbReference type="Proteomes" id="UP001363151"/>
    </source>
</evidence>
<protein>
    <submittedName>
        <fullName evidence="1">DnaJ molecular chaperone</fullName>
    </submittedName>
</protein>
<keyword evidence="2" id="KW-1185">Reference proteome</keyword>
<sequence length="449" mass="48539">MGWLTAAELVTKTRYSEAVQQQVAAALDAPAGADRDAACLAALTEAEKELRCNGKRPSEANMLKRLGAVKKRLKKAAVKLAAGRWRRISAALRRGMATLKLGHARWACAGRATREPLRPAFAVKVPIRGLVKGVWRDGTATVLTASFAYDRDDGERKEAPLLNAEEMMPIAVVDEPPDGADDAATAASRRSGVPRELHGNVCSVQHKEDVKLVRSGVSLRDCNIGIPGVAALLDLPAAAATVLEEELKPTEAGKILADMLPPKVLPCVVGHLIEKGAIPKTCAVAAFGEASAAARRRSSPFSGKVINKDIDEERLEIYSKIFKQPKPKQTYDFDCGELRGKDVVDSVGDAYDESKGRPAFGVVTNSCEPWTTCSEFYKDVPLALRPGVWHTPAIIQRLISRDSKGKLAGGLIENFAGVRPRRGYSNKRKRAIVVFYRAAPGVTPEITYL</sequence>
<accession>A0ABR1FXA6</accession>
<name>A0ABR1FXA6_AURAN</name>
<reference evidence="1 2" key="1">
    <citation type="submission" date="2024-03" db="EMBL/GenBank/DDBJ databases">
        <title>Aureococcus anophagefferens CCMP1851 and Kratosvirus quantuckense: Draft genome of a second virus-susceptible host strain in the model system.</title>
        <authorList>
            <person name="Chase E."/>
            <person name="Truchon A.R."/>
            <person name="Schepens W."/>
            <person name="Wilhelm S.W."/>
        </authorList>
    </citation>
    <scope>NUCLEOTIDE SEQUENCE [LARGE SCALE GENOMIC DNA]</scope>
    <source>
        <strain evidence="1 2">CCMP1851</strain>
    </source>
</reference>
<comment type="caution">
    <text evidence="1">The sequence shown here is derived from an EMBL/GenBank/DDBJ whole genome shotgun (WGS) entry which is preliminary data.</text>
</comment>
<proteinExistence type="predicted"/>
<organism evidence="1 2">
    <name type="scientific">Aureococcus anophagefferens</name>
    <name type="common">Harmful bloom alga</name>
    <dbReference type="NCBI Taxonomy" id="44056"/>
    <lineage>
        <taxon>Eukaryota</taxon>
        <taxon>Sar</taxon>
        <taxon>Stramenopiles</taxon>
        <taxon>Ochrophyta</taxon>
        <taxon>Pelagophyceae</taxon>
        <taxon>Pelagomonadales</taxon>
        <taxon>Pelagomonadaceae</taxon>
        <taxon>Aureococcus</taxon>
    </lineage>
</organism>